<dbReference type="InterPro" id="IPR026286">
    <property type="entry name" value="MaiA/AMDase"/>
</dbReference>
<dbReference type="Gene3D" id="3.40.50.12500">
    <property type="match status" value="1"/>
</dbReference>
<proteinExistence type="predicted"/>
<dbReference type="EMBL" id="FWFO01000007">
    <property type="protein sequence ID" value="SLN72257.1"/>
    <property type="molecule type" value="Genomic_DNA"/>
</dbReference>
<keyword evidence="1" id="KW-0456">Lyase</keyword>
<dbReference type="Pfam" id="PF17645">
    <property type="entry name" value="Amdase"/>
    <property type="match status" value="1"/>
</dbReference>
<dbReference type="PIRSF" id="PIRSF015736">
    <property type="entry name" value="MI"/>
    <property type="match status" value="1"/>
</dbReference>
<dbReference type="RefSeq" id="WP_085797943.1">
    <property type="nucleotide sequence ID" value="NZ_FWFO01000007.1"/>
</dbReference>
<organism evidence="1 2">
    <name type="scientific">Falsiruegeria litorea R37</name>
    <dbReference type="NCBI Taxonomy" id="1200284"/>
    <lineage>
        <taxon>Bacteria</taxon>
        <taxon>Pseudomonadati</taxon>
        <taxon>Pseudomonadota</taxon>
        <taxon>Alphaproteobacteria</taxon>
        <taxon>Rhodobacterales</taxon>
        <taxon>Roseobacteraceae</taxon>
        <taxon>Falsiruegeria</taxon>
    </lineage>
</organism>
<evidence type="ECO:0000313" key="1">
    <source>
        <dbReference type="EMBL" id="SLN72257.1"/>
    </source>
</evidence>
<name>A0A1Y5TTK5_9RHOB</name>
<dbReference type="AlphaFoldDB" id="A0A1Y5TTK5"/>
<dbReference type="Proteomes" id="UP000193077">
    <property type="component" value="Unassembled WGS sequence"/>
</dbReference>
<dbReference type="OrthoDB" id="9816064at2"/>
<reference evidence="1 2" key="1">
    <citation type="submission" date="2017-03" db="EMBL/GenBank/DDBJ databases">
        <authorList>
            <person name="Afonso C.L."/>
            <person name="Miller P.J."/>
            <person name="Scott M.A."/>
            <person name="Spackman E."/>
            <person name="Goraichik I."/>
            <person name="Dimitrov K.M."/>
            <person name="Suarez D.L."/>
            <person name="Swayne D.E."/>
        </authorList>
    </citation>
    <scope>NUCLEOTIDE SEQUENCE [LARGE SCALE GENOMIC DNA]</scope>
    <source>
        <strain evidence="1 2">CECT 7639</strain>
    </source>
</reference>
<dbReference type="PANTHER" id="PTHR40267:SF1">
    <property type="entry name" value="BLR3294 PROTEIN"/>
    <property type="match status" value="1"/>
</dbReference>
<sequence length="251" mass="27499">MQPVEFEAQNLFDDGRHSRAKIGFVLLATEQTIEDDMMRLMPDGVGAHFARVAIPDSITVESLTAVGLDLARASSTLLPDGSLDVVSYACTSGSLVLGEDRVFQELRKGAPNAVATSLITAVINALNALDVKKIAVCTPYLDEVNLQEKQYLEDRGFEVTEIRGLNLERDSDMIRVRPDAIERLAHLVDSEEAQAVFISCGALRSIEVVERIERALGKPVICSNQAMAWDVLRKAGVNDRISGYGRLLKEN</sequence>
<dbReference type="EC" id="4.1.1.76" evidence="1"/>
<evidence type="ECO:0000313" key="2">
    <source>
        <dbReference type="Proteomes" id="UP000193077"/>
    </source>
</evidence>
<accession>A0A1Y5TTK5</accession>
<dbReference type="PANTHER" id="PTHR40267">
    <property type="entry name" value="BLR3294 PROTEIN"/>
    <property type="match status" value="1"/>
</dbReference>
<keyword evidence="2" id="KW-1185">Reference proteome</keyword>
<gene>
    <name evidence="1" type="ORF">TRL7639_04298</name>
</gene>
<dbReference type="GO" id="GO:0047436">
    <property type="term" value="F:arylmalonate decarboxylase activity"/>
    <property type="evidence" value="ECO:0007669"/>
    <property type="project" value="UniProtKB-EC"/>
</dbReference>
<dbReference type="InterPro" id="IPR053714">
    <property type="entry name" value="Iso_Racemase_Enz_sf"/>
</dbReference>
<protein>
    <submittedName>
        <fullName evidence="1">Arylmalonate decarboxylase</fullName>
        <ecNumber evidence="1">4.1.1.76</ecNumber>
    </submittedName>
</protein>